<dbReference type="OrthoDB" id="6141057at2759"/>
<dbReference type="Gene3D" id="3.90.1750.10">
    <property type="entry name" value="Hect, E3 ligase catalytic domains"/>
    <property type="match status" value="1"/>
</dbReference>
<dbReference type="RefSeq" id="XP_066914896.1">
    <property type="nucleotide sequence ID" value="XM_067058795.1"/>
</dbReference>
<feature type="region of interest" description="Disordered" evidence="1">
    <location>
        <begin position="68"/>
        <end position="92"/>
    </location>
</feature>
<keyword evidence="2" id="KW-0472">Membrane</keyword>
<feature type="compositionally biased region" description="Low complexity" evidence="1">
    <location>
        <begin position="360"/>
        <end position="374"/>
    </location>
</feature>
<evidence type="ECO:0000256" key="2">
    <source>
        <dbReference type="SAM" id="Phobius"/>
    </source>
</evidence>
<keyword evidence="2" id="KW-0812">Transmembrane</keyword>
<dbReference type="AlphaFoldDB" id="A0A7M5VFP6"/>
<dbReference type="GO" id="GO:0004842">
    <property type="term" value="F:ubiquitin-protein transferase activity"/>
    <property type="evidence" value="ECO:0007669"/>
    <property type="project" value="InterPro"/>
</dbReference>
<proteinExistence type="predicted"/>
<evidence type="ECO:0000313" key="3">
    <source>
        <dbReference type="EnsemblMetazoa" id="CLYHEMP009924.1"/>
    </source>
</evidence>
<evidence type="ECO:0008006" key="5">
    <source>
        <dbReference type="Google" id="ProtNLM"/>
    </source>
</evidence>
<accession>A0A7M5VFP6</accession>
<reference evidence="3" key="1">
    <citation type="submission" date="2021-01" db="UniProtKB">
        <authorList>
            <consortium name="EnsemblMetazoa"/>
        </authorList>
    </citation>
    <scope>IDENTIFICATION</scope>
</reference>
<evidence type="ECO:0000256" key="1">
    <source>
        <dbReference type="SAM" id="MobiDB-lite"/>
    </source>
</evidence>
<feature type="compositionally biased region" description="Polar residues" evidence="1">
    <location>
        <begin position="344"/>
        <end position="359"/>
    </location>
</feature>
<organism evidence="3 4">
    <name type="scientific">Clytia hemisphaerica</name>
    <dbReference type="NCBI Taxonomy" id="252671"/>
    <lineage>
        <taxon>Eukaryota</taxon>
        <taxon>Metazoa</taxon>
        <taxon>Cnidaria</taxon>
        <taxon>Hydrozoa</taxon>
        <taxon>Hydroidolina</taxon>
        <taxon>Leptothecata</taxon>
        <taxon>Obeliida</taxon>
        <taxon>Clytiidae</taxon>
        <taxon>Clytia</taxon>
    </lineage>
</organism>
<feature type="compositionally biased region" description="Low complexity" evidence="1">
    <location>
        <begin position="330"/>
        <end position="343"/>
    </location>
</feature>
<keyword evidence="4" id="KW-1185">Reference proteome</keyword>
<dbReference type="SUPFAM" id="SSF56204">
    <property type="entry name" value="Hect, E3 ligase catalytic domain"/>
    <property type="match status" value="1"/>
</dbReference>
<dbReference type="GeneID" id="136802076"/>
<name>A0A7M5VFP6_9CNID</name>
<feature type="region of interest" description="Disordered" evidence="1">
    <location>
        <begin position="105"/>
        <end position="127"/>
    </location>
</feature>
<dbReference type="Proteomes" id="UP000594262">
    <property type="component" value="Unplaced"/>
</dbReference>
<feature type="compositionally biased region" description="Low complexity" evidence="1">
    <location>
        <begin position="297"/>
        <end position="311"/>
    </location>
</feature>
<feature type="compositionally biased region" description="Polar residues" evidence="1">
    <location>
        <begin position="312"/>
        <end position="329"/>
    </location>
</feature>
<feature type="region of interest" description="Disordered" evidence="1">
    <location>
        <begin position="288"/>
        <end position="376"/>
    </location>
</feature>
<evidence type="ECO:0000313" key="4">
    <source>
        <dbReference type="Proteomes" id="UP000594262"/>
    </source>
</evidence>
<feature type="compositionally biased region" description="Polar residues" evidence="1">
    <location>
        <begin position="68"/>
        <end position="79"/>
    </location>
</feature>
<keyword evidence="2" id="KW-1133">Transmembrane helix</keyword>
<dbReference type="EnsemblMetazoa" id="CLYHEMT009924.1">
    <property type="protein sequence ID" value="CLYHEMP009924.1"/>
    <property type="gene ID" value="CLYHEMG009924"/>
</dbReference>
<sequence length="650" mass="73720">MSADNFFRTSFSDAIVVPSNMSYMEIMDHVWNQPQQESHGNEQLNVQQRITEQQSNVSLDVQPRTNVNHTLTTGNQPVAITSDDTREPSRSYENTCNDLRNLLDFSYNTQPDAPRPKKKKRGPSKSTIQVKLYHLPGGSEKPSFSNFHDPVVVRHCNSGYGYAPECYDTNRQKIKKMSLQLCLTEQQLKDKMHEIFKKLTSPFYYYKVSQSSTILKCTVSKPLDLDKYQGVIVVSNDNNLRFLGPSRRQQLPLRQIDLNTLNPLNSSTSSLPFSTQTSNPLTNNLTQAVTSSRSNRTQQSMSSTPTSFSHSNRTQQSMSSTLTSFSRPNLTQQSMSSTLTSFSRPNLTPSPSSAAHQNWTSGTTSSSSSSTTTSNLLQRVTTTQPISASSIVVRSLTSSTFRTQIQEPIQPFTFDEDLDMSEIEISQIRQRILLKFYRCLEINIRRTHLFEDVIKIFKEMTGFSEIKVKFEGEMGVDERGLTRDLLSEFWKEFGERFGKGSDQLLFHPTAMKYLEDDEFVAIGKVFMVGFIFVGFLPFRMNKSFLLFLLTGKHSVDLSGSFISSFDSSTREFFTSCLTKSELLYEERLRLTNTLASYECQSLLSVDSLKSVIQTLAHFILVVKPFHACALMRDGAEVISKDFDMLTEECL</sequence>
<dbReference type="InterPro" id="IPR035983">
    <property type="entry name" value="Hect_E3_ubiquitin_ligase"/>
</dbReference>
<protein>
    <recommendedName>
        <fullName evidence="5">HECT domain-containing protein</fullName>
    </recommendedName>
</protein>
<feature type="transmembrane region" description="Helical" evidence="2">
    <location>
        <begin position="519"/>
        <end position="538"/>
    </location>
</feature>